<feature type="transmembrane region" description="Helical" evidence="8">
    <location>
        <begin position="250"/>
        <end position="272"/>
    </location>
</feature>
<organism evidence="9 12">
    <name type="scientific">Limosilactobacillus fermentum</name>
    <name type="common">Lactobacillus fermentum</name>
    <dbReference type="NCBI Taxonomy" id="1613"/>
    <lineage>
        <taxon>Bacteria</taxon>
        <taxon>Bacillati</taxon>
        <taxon>Bacillota</taxon>
        <taxon>Bacilli</taxon>
        <taxon>Lactobacillales</taxon>
        <taxon>Lactobacillaceae</taxon>
        <taxon>Limosilactobacillus</taxon>
    </lineage>
</organism>
<dbReference type="EMBL" id="CP121468">
    <property type="protein sequence ID" value="WFR88986.1"/>
    <property type="molecule type" value="Genomic_DNA"/>
</dbReference>
<dbReference type="AlphaFoldDB" id="A0A1D7ZW77"/>
<evidence type="ECO:0000256" key="8">
    <source>
        <dbReference type="SAM" id="Phobius"/>
    </source>
</evidence>
<name>A0A1D7ZW77_LIMFE</name>
<dbReference type="PANTHER" id="PTHR36838:SF1">
    <property type="entry name" value="SLR1864 PROTEIN"/>
    <property type="match status" value="1"/>
</dbReference>
<feature type="transmembrane region" description="Helical" evidence="8">
    <location>
        <begin position="224"/>
        <end position="244"/>
    </location>
</feature>
<evidence type="ECO:0000313" key="9">
    <source>
        <dbReference type="EMBL" id="AOR74111.1"/>
    </source>
</evidence>
<evidence type="ECO:0000313" key="12">
    <source>
        <dbReference type="Proteomes" id="UP000094714"/>
    </source>
</evidence>
<dbReference type="EMBL" id="CP017151">
    <property type="protein sequence ID" value="AOR74111.1"/>
    <property type="molecule type" value="Genomic_DNA"/>
</dbReference>
<dbReference type="GO" id="GO:0005886">
    <property type="term" value="C:plasma membrane"/>
    <property type="evidence" value="ECO:0007669"/>
    <property type="project" value="UniProtKB-SubCell"/>
</dbReference>
<evidence type="ECO:0000313" key="11">
    <source>
        <dbReference type="EMBL" id="WFR88986.1"/>
    </source>
</evidence>
<dbReference type="Proteomes" id="UP000466799">
    <property type="component" value="Unassembled WGS sequence"/>
</dbReference>
<keyword evidence="6 8" id="KW-1133">Transmembrane helix</keyword>
<feature type="transmembrane region" description="Helical" evidence="8">
    <location>
        <begin position="65"/>
        <end position="88"/>
    </location>
</feature>
<proteinExistence type="inferred from homology"/>
<dbReference type="Gene3D" id="1.20.1530.20">
    <property type="match status" value="1"/>
</dbReference>
<accession>A0A1D7ZW77</accession>
<evidence type="ECO:0000256" key="7">
    <source>
        <dbReference type="ARBA" id="ARBA00023136"/>
    </source>
</evidence>
<keyword evidence="7 8" id="KW-0472">Membrane</keyword>
<keyword evidence="3" id="KW-0813">Transport</keyword>
<evidence type="ECO:0000256" key="1">
    <source>
        <dbReference type="ARBA" id="ARBA00004651"/>
    </source>
</evidence>
<evidence type="ECO:0000256" key="4">
    <source>
        <dbReference type="ARBA" id="ARBA00022475"/>
    </source>
</evidence>
<dbReference type="RefSeq" id="WP_003681359.1">
    <property type="nucleotide sequence ID" value="NZ_BJLV01000047.1"/>
</dbReference>
<comment type="subcellular location">
    <subcellularLocation>
        <location evidence="1">Cell membrane</location>
        <topology evidence="1">Multi-pass membrane protein</topology>
    </subcellularLocation>
</comment>
<evidence type="ECO:0000256" key="6">
    <source>
        <dbReference type="ARBA" id="ARBA00022989"/>
    </source>
</evidence>
<dbReference type="InterPro" id="IPR038770">
    <property type="entry name" value="Na+/solute_symporter_sf"/>
</dbReference>
<feature type="transmembrane region" description="Helical" evidence="8">
    <location>
        <begin position="284"/>
        <end position="305"/>
    </location>
</feature>
<evidence type="ECO:0000313" key="10">
    <source>
        <dbReference type="EMBL" id="MPQ35849.1"/>
    </source>
</evidence>
<dbReference type="Proteomes" id="UP000094714">
    <property type="component" value="Chromosome"/>
</dbReference>
<evidence type="ECO:0000256" key="5">
    <source>
        <dbReference type="ARBA" id="ARBA00022692"/>
    </source>
</evidence>
<dbReference type="InterPro" id="IPR004776">
    <property type="entry name" value="Mem_transp_PIN-like"/>
</dbReference>
<gene>
    <name evidence="10" type="ORF">GC247_08240</name>
    <name evidence="9" type="ORF">LACFE_CDS0644</name>
    <name evidence="11" type="ORF">P8634_09560</name>
</gene>
<keyword evidence="5 8" id="KW-0812">Transmembrane</keyword>
<reference evidence="11" key="3">
    <citation type="submission" date="2023-04" db="EMBL/GenBank/DDBJ databases">
        <title>Genomic of Limosilactobacillus fermentum MSJK0025.</title>
        <authorList>
            <person name="Yang S."/>
        </authorList>
    </citation>
    <scope>NUCLEOTIDE SEQUENCE</scope>
    <source>
        <strain evidence="11">MSJK0025</strain>
    </source>
</reference>
<feature type="transmembrane region" description="Helical" evidence="8">
    <location>
        <begin position="162"/>
        <end position="182"/>
    </location>
</feature>
<dbReference type="Proteomes" id="UP001218104">
    <property type="component" value="Chromosome"/>
</dbReference>
<feature type="transmembrane region" description="Helical" evidence="8">
    <location>
        <begin position="116"/>
        <end position="141"/>
    </location>
</feature>
<dbReference type="EMBL" id="WHJL01000108">
    <property type="protein sequence ID" value="MPQ35849.1"/>
    <property type="molecule type" value="Genomic_DNA"/>
</dbReference>
<evidence type="ECO:0000256" key="3">
    <source>
        <dbReference type="ARBA" id="ARBA00022448"/>
    </source>
</evidence>
<evidence type="ECO:0000256" key="2">
    <source>
        <dbReference type="ARBA" id="ARBA00010145"/>
    </source>
</evidence>
<feature type="transmembrane region" description="Helical" evidence="8">
    <location>
        <begin position="39"/>
        <end position="58"/>
    </location>
</feature>
<keyword evidence="4" id="KW-1003">Cell membrane</keyword>
<evidence type="ECO:0000313" key="13">
    <source>
        <dbReference type="Proteomes" id="UP000466799"/>
    </source>
</evidence>
<dbReference type="Pfam" id="PF03547">
    <property type="entry name" value="Mem_trans"/>
    <property type="match status" value="1"/>
</dbReference>
<reference evidence="10 13" key="2">
    <citation type="submission" date="2019-10" db="EMBL/GenBank/DDBJ databases">
        <title>Genome Sequencing and assembly of Lactobacillus fermentum I2, a lactic acid bacteria.</title>
        <authorList>
            <person name="Lopes L.S."/>
            <person name="Persinoti G.F."/>
            <person name="Riano-Pachon D.M."/>
            <person name="Labate C.A."/>
        </authorList>
    </citation>
    <scope>NUCLEOTIDE SEQUENCE [LARGE SCALE GENOMIC DNA]</scope>
    <source>
        <strain evidence="10 13">I2</strain>
    </source>
</reference>
<dbReference type="GO" id="GO:0055085">
    <property type="term" value="P:transmembrane transport"/>
    <property type="evidence" value="ECO:0007669"/>
    <property type="project" value="InterPro"/>
</dbReference>
<sequence length="308" mass="32831">MCLSQLASQIAVIFLLMLLGALARQLGFLSPTTINDLTNLVLYFLSPLVIIKAFLAPFSVTRLKIFCLTLVGVVITYLVTILLAKLAFAKVKDANLRRIATYGSIYSNNGFMGIPLAQALFGSTGVFYGVVSMVGFNAFTWTHGVAMFKKQSAAPLTRLKRVLANPNLIAIALGIVIFTVQIPVPSMLTSFLDYASAAFTPLSMIIIGSNLAGMRRADLKVPPVLGATILLRNLVFPALTIVILKCLGLTGVPLMTTVILAACPVAGLVVLFTLQAKGDARPATVVMSVSTLLSLVTIPLVFSLLDLL</sequence>
<comment type="similarity">
    <text evidence="2">Belongs to the auxin efflux carrier (TC 2.A.69) family.</text>
</comment>
<dbReference type="PATRIC" id="fig|1613.112.peg.674"/>
<feature type="transmembrane region" description="Helical" evidence="8">
    <location>
        <begin position="194"/>
        <end position="212"/>
    </location>
</feature>
<protein>
    <submittedName>
        <fullName evidence="10">AEC family transporter</fullName>
    </submittedName>
    <submittedName>
        <fullName evidence="9">Transport protein</fullName>
    </submittedName>
</protein>
<reference evidence="9 12" key="1">
    <citation type="submission" date="2016-09" db="EMBL/GenBank/DDBJ databases">
        <title>Genome Sequence of the Lactobacillus fermentum strain NCC2970 (CNCM I-5068).</title>
        <authorList>
            <person name="Barretto C."/>
            <person name="Ngom-Bru C."/>
            <person name="Genevaz A."/>
            <person name="Fournier C."/>
            <person name="Moine D."/>
            <person name="Kassam M."/>
            <person name="Iltis A."/>
            <person name="Sagory-Zalkind P."/>
            <person name="Faucherand G."/>
            <person name="Descombes P."/>
            <person name="Duboux S."/>
        </authorList>
    </citation>
    <scope>NUCLEOTIDE SEQUENCE [LARGE SCALE GENOMIC DNA]</scope>
    <source>
        <strain evidence="9 12">NCC2970</strain>
    </source>
</reference>
<dbReference type="PANTHER" id="PTHR36838">
    <property type="entry name" value="AUXIN EFFLUX CARRIER FAMILY PROTEIN"/>
    <property type="match status" value="1"/>
</dbReference>